<organism evidence="1 2">
    <name type="scientific">Pseudanabaena frigida</name>
    <dbReference type="NCBI Taxonomy" id="945775"/>
    <lineage>
        <taxon>Bacteria</taxon>
        <taxon>Bacillati</taxon>
        <taxon>Cyanobacteriota</taxon>
        <taxon>Cyanophyceae</taxon>
        <taxon>Pseudanabaenales</taxon>
        <taxon>Pseudanabaenaceae</taxon>
        <taxon>Pseudanabaena</taxon>
    </lineage>
</organism>
<comment type="caution">
    <text evidence="1">The sequence shown here is derived from an EMBL/GenBank/DDBJ whole genome shotgun (WGS) entry which is preliminary data.</text>
</comment>
<dbReference type="EMBL" id="QBML01000001">
    <property type="protein sequence ID" value="PZO45146.1"/>
    <property type="molecule type" value="Genomic_DNA"/>
</dbReference>
<reference evidence="1 2" key="2">
    <citation type="submission" date="2018-06" db="EMBL/GenBank/DDBJ databases">
        <title>Metagenomic assembly of (sub)arctic Cyanobacteria and their associated microbiome from non-axenic cultures.</title>
        <authorList>
            <person name="Baurain D."/>
        </authorList>
    </citation>
    <scope>NUCLEOTIDE SEQUENCE [LARGE SCALE GENOMIC DNA]</scope>
    <source>
        <strain evidence="1">ULC066bin1</strain>
    </source>
</reference>
<sequence>MKSQLSYKLPSIQLESDEPKMLPPEAQKKMQCWIRSRHLICSGNFFVFESVDYSAVERFGECVTALGGTVISVEPVDKIWMGDHRQVILYRSKASLHTPHHQLKQYWIKYGNFRTRFDEQV</sequence>
<dbReference type="Proteomes" id="UP000249467">
    <property type="component" value="Unassembled WGS sequence"/>
</dbReference>
<evidence type="ECO:0000313" key="1">
    <source>
        <dbReference type="EMBL" id="PZO45146.1"/>
    </source>
</evidence>
<dbReference type="AlphaFoldDB" id="A0A2W4WJT1"/>
<gene>
    <name evidence="1" type="ORF">DCF19_01250</name>
</gene>
<accession>A0A2W4WJT1</accession>
<evidence type="ECO:0000313" key="2">
    <source>
        <dbReference type="Proteomes" id="UP000249467"/>
    </source>
</evidence>
<reference evidence="1 2" key="1">
    <citation type="submission" date="2018-04" db="EMBL/GenBank/DDBJ databases">
        <authorList>
            <person name="Go L.Y."/>
            <person name="Mitchell J.A."/>
        </authorList>
    </citation>
    <scope>NUCLEOTIDE SEQUENCE [LARGE SCALE GENOMIC DNA]</scope>
    <source>
        <strain evidence="1">ULC066bin1</strain>
    </source>
</reference>
<proteinExistence type="predicted"/>
<name>A0A2W4WJT1_9CYAN</name>
<protein>
    <submittedName>
        <fullName evidence="1">CpeR family transcriptional regulator</fullName>
    </submittedName>
</protein>